<evidence type="ECO:0000256" key="2">
    <source>
        <dbReference type="SAM" id="SignalP"/>
    </source>
</evidence>
<proteinExistence type="predicted"/>
<gene>
    <name evidence="4" type="ORF">WJU22_25735</name>
</gene>
<dbReference type="PANTHER" id="PTHR48081:SF8">
    <property type="entry name" value="ALPHA_BETA HYDROLASE FOLD-3 DOMAIN-CONTAINING PROTEIN-RELATED"/>
    <property type="match status" value="1"/>
</dbReference>
<sequence>MMRLLTLLLGCATAASAQDRIDYAVKDQDTLYMLHYEPQGTPNGMTIMHVHGGGFSGGTPEGDKAFATSMQERGYNVFSISYRLFLKGSDFGCGTMTPVKLKAISTAVEDVADAAKFLLDKGTELKVDTSKLYLSGSSAGAEAILHLLYNPFAASDPARYDYFTKRQRFKGALVFAGGLVDINPVQPSNWVPTLFMHGTADELVPFGTAAHRFCRADQPGWMIMFGDKTIYDTGRRMQKDAILYTYVGRGHEVSGYMNREAGKIHDFLQKVNAGKKLGATQIMVPKGK</sequence>
<dbReference type="Pfam" id="PF20434">
    <property type="entry name" value="BD-FAE"/>
    <property type="match status" value="1"/>
</dbReference>
<dbReference type="SUPFAM" id="SSF53474">
    <property type="entry name" value="alpha/beta-Hydrolases"/>
    <property type="match status" value="1"/>
</dbReference>
<dbReference type="PANTHER" id="PTHR48081">
    <property type="entry name" value="AB HYDROLASE SUPERFAMILY PROTEIN C4A8.06C"/>
    <property type="match status" value="1"/>
</dbReference>
<evidence type="ECO:0000259" key="3">
    <source>
        <dbReference type="Pfam" id="PF20434"/>
    </source>
</evidence>
<evidence type="ECO:0000313" key="4">
    <source>
        <dbReference type="EMBL" id="WZN46300.1"/>
    </source>
</evidence>
<feature type="signal peptide" evidence="2">
    <location>
        <begin position="1"/>
        <end position="17"/>
    </location>
</feature>
<dbReference type="EMBL" id="CP150096">
    <property type="protein sequence ID" value="WZN46300.1"/>
    <property type="molecule type" value="Genomic_DNA"/>
</dbReference>
<name>A0ABZ2Z306_9BACT</name>
<organism evidence="4 5">
    <name type="scientific">Chitinophaga caseinilytica</name>
    <dbReference type="NCBI Taxonomy" id="2267521"/>
    <lineage>
        <taxon>Bacteria</taxon>
        <taxon>Pseudomonadati</taxon>
        <taxon>Bacteroidota</taxon>
        <taxon>Chitinophagia</taxon>
        <taxon>Chitinophagales</taxon>
        <taxon>Chitinophagaceae</taxon>
        <taxon>Chitinophaga</taxon>
    </lineage>
</organism>
<protein>
    <submittedName>
        <fullName evidence="4">Alpha/beta hydrolase</fullName>
    </submittedName>
</protein>
<keyword evidence="1 4" id="KW-0378">Hydrolase</keyword>
<feature type="chain" id="PRO_5045467752" evidence="2">
    <location>
        <begin position="18"/>
        <end position="288"/>
    </location>
</feature>
<dbReference type="Gene3D" id="3.40.50.1820">
    <property type="entry name" value="alpha/beta hydrolase"/>
    <property type="match status" value="1"/>
</dbReference>
<reference evidence="4 5" key="1">
    <citation type="submission" date="2024-03" db="EMBL/GenBank/DDBJ databases">
        <title>Chitinophaga caseinilytica sp. nov., a casein hydrolysing bacterium isolated from forest soil.</title>
        <authorList>
            <person name="Lee D.S."/>
            <person name="Han D.M."/>
            <person name="Baek J.H."/>
            <person name="Choi D.G."/>
            <person name="Jeon J.H."/>
            <person name="Jeon C.O."/>
        </authorList>
    </citation>
    <scope>NUCLEOTIDE SEQUENCE [LARGE SCALE GENOMIC DNA]</scope>
    <source>
        <strain evidence="4 5">KACC 19118</strain>
    </source>
</reference>
<evidence type="ECO:0000313" key="5">
    <source>
        <dbReference type="Proteomes" id="UP001449657"/>
    </source>
</evidence>
<dbReference type="RefSeq" id="WP_341841031.1">
    <property type="nucleotide sequence ID" value="NZ_CP149792.1"/>
</dbReference>
<accession>A0ABZ2Z306</accession>
<evidence type="ECO:0000256" key="1">
    <source>
        <dbReference type="ARBA" id="ARBA00022801"/>
    </source>
</evidence>
<dbReference type="Proteomes" id="UP001449657">
    <property type="component" value="Chromosome"/>
</dbReference>
<keyword evidence="5" id="KW-1185">Reference proteome</keyword>
<keyword evidence="2" id="KW-0732">Signal</keyword>
<dbReference type="InterPro" id="IPR050300">
    <property type="entry name" value="GDXG_lipolytic_enzyme"/>
</dbReference>
<dbReference type="GO" id="GO:0016787">
    <property type="term" value="F:hydrolase activity"/>
    <property type="evidence" value="ECO:0007669"/>
    <property type="project" value="UniProtKB-KW"/>
</dbReference>
<feature type="domain" description="BD-FAE-like" evidence="3">
    <location>
        <begin position="40"/>
        <end position="142"/>
    </location>
</feature>
<dbReference type="InterPro" id="IPR029058">
    <property type="entry name" value="AB_hydrolase_fold"/>
</dbReference>
<dbReference type="InterPro" id="IPR049492">
    <property type="entry name" value="BD-FAE-like_dom"/>
</dbReference>